<organism evidence="1 2">
    <name type="scientific">Variovorax humicola</name>
    <dbReference type="NCBI Taxonomy" id="1769758"/>
    <lineage>
        <taxon>Bacteria</taxon>
        <taxon>Pseudomonadati</taxon>
        <taxon>Pseudomonadota</taxon>
        <taxon>Betaproteobacteria</taxon>
        <taxon>Burkholderiales</taxon>
        <taxon>Comamonadaceae</taxon>
        <taxon>Variovorax</taxon>
    </lineage>
</organism>
<proteinExistence type="predicted"/>
<keyword evidence="2" id="KW-1185">Reference proteome</keyword>
<evidence type="ECO:0000313" key="2">
    <source>
        <dbReference type="Proteomes" id="UP001363010"/>
    </source>
</evidence>
<accession>A0ABU8WAS4</accession>
<sequence length="78" mass="8518">MSPDAAVHRFEYDGWHVVVELDGSNLDGVSSGHADLQRNGEPKCRITLAGKHKDVASAIASLSEKARAFVDEWDIQRG</sequence>
<protein>
    <submittedName>
        <fullName evidence="1">Uncharacterized protein</fullName>
    </submittedName>
</protein>
<name>A0ABU8WAS4_9BURK</name>
<gene>
    <name evidence="1" type="ORF">WKW80_35065</name>
</gene>
<reference evidence="1 2" key="1">
    <citation type="submission" date="2024-03" db="EMBL/GenBank/DDBJ databases">
        <title>Novel species of the genus Variovorax.</title>
        <authorList>
            <person name="Liu Q."/>
            <person name="Xin Y.-H."/>
        </authorList>
    </citation>
    <scope>NUCLEOTIDE SEQUENCE [LARGE SCALE GENOMIC DNA]</scope>
    <source>
        <strain evidence="1 2">KACC 18501</strain>
    </source>
</reference>
<dbReference type="Proteomes" id="UP001363010">
    <property type="component" value="Unassembled WGS sequence"/>
</dbReference>
<evidence type="ECO:0000313" key="1">
    <source>
        <dbReference type="EMBL" id="MEJ8827150.1"/>
    </source>
</evidence>
<comment type="caution">
    <text evidence="1">The sequence shown here is derived from an EMBL/GenBank/DDBJ whole genome shotgun (WGS) entry which is preliminary data.</text>
</comment>
<dbReference type="RefSeq" id="WP_340368180.1">
    <property type="nucleotide sequence ID" value="NZ_JBBKZV010000053.1"/>
</dbReference>
<dbReference type="EMBL" id="JBBKZV010000053">
    <property type="protein sequence ID" value="MEJ8827150.1"/>
    <property type="molecule type" value="Genomic_DNA"/>
</dbReference>